<evidence type="ECO:0000313" key="2">
    <source>
        <dbReference type="EMBL" id="TKC33362.1"/>
    </source>
</evidence>
<gene>
    <name evidence="2" type="ORF">EI555_003012</name>
</gene>
<dbReference type="Proteomes" id="UP000308365">
    <property type="component" value="Unassembled WGS sequence"/>
</dbReference>
<reference evidence="3" key="1">
    <citation type="journal article" date="2019" name="IScience">
        <title>Narwhal Genome Reveals Long-Term Low Genetic Diversity despite Current Large Abundance Size.</title>
        <authorList>
            <person name="Westbury M.V."/>
            <person name="Petersen B."/>
            <person name="Garde E."/>
            <person name="Heide-Jorgensen M.P."/>
            <person name="Lorenzen E.D."/>
        </authorList>
    </citation>
    <scope>NUCLEOTIDE SEQUENCE [LARGE SCALE GENOMIC DNA]</scope>
</reference>
<sequence length="69" mass="7575">MELEGLHTRGVAGLPPAKQEDVSPIPYAGISPQEEVFYLRRVGTVQQQLAWGSAHVYSQTPRYGPPALQ</sequence>
<protein>
    <submittedName>
        <fullName evidence="2">Uncharacterized protein</fullName>
    </submittedName>
</protein>
<comment type="caution">
    <text evidence="2">The sequence shown here is derived from an EMBL/GenBank/DDBJ whole genome shotgun (WGS) entry which is preliminary data.</text>
</comment>
<dbReference type="AlphaFoldDB" id="A0A4U1EB57"/>
<feature type="region of interest" description="Disordered" evidence="1">
    <location>
        <begin position="1"/>
        <end position="26"/>
    </location>
</feature>
<evidence type="ECO:0000256" key="1">
    <source>
        <dbReference type="SAM" id="MobiDB-lite"/>
    </source>
</evidence>
<name>A0A4U1EB57_MONMO</name>
<evidence type="ECO:0000313" key="3">
    <source>
        <dbReference type="Proteomes" id="UP000308365"/>
    </source>
</evidence>
<dbReference type="EMBL" id="RWIC01004639">
    <property type="protein sequence ID" value="TKC33362.1"/>
    <property type="molecule type" value="Genomic_DNA"/>
</dbReference>
<proteinExistence type="predicted"/>
<organism evidence="2 3">
    <name type="scientific">Monodon monoceros</name>
    <name type="common">Narwhal</name>
    <name type="synonym">Ceratodon monodon</name>
    <dbReference type="NCBI Taxonomy" id="40151"/>
    <lineage>
        <taxon>Eukaryota</taxon>
        <taxon>Metazoa</taxon>
        <taxon>Chordata</taxon>
        <taxon>Craniata</taxon>
        <taxon>Vertebrata</taxon>
        <taxon>Euteleostomi</taxon>
        <taxon>Mammalia</taxon>
        <taxon>Eutheria</taxon>
        <taxon>Laurasiatheria</taxon>
        <taxon>Artiodactyla</taxon>
        <taxon>Whippomorpha</taxon>
        <taxon>Cetacea</taxon>
        <taxon>Odontoceti</taxon>
        <taxon>Monodontidae</taxon>
        <taxon>Monodon</taxon>
    </lineage>
</organism>
<accession>A0A4U1EB57</accession>